<dbReference type="GO" id="GO:0016491">
    <property type="term" value="F:oxidoreductase activity"/>
    <property type="evidence" value="ECO:0007669"/>
    <property type="project" value="UniProtKB-KW"/>
</dbReference>
<evidence type="ECO:0000256" key="2">
    <source>
        <dbReference type="ARBA" id="ARBA00022857"/>
    </source>
</evidence>
<sequence>MGCTAGLGVAMAERMIEAGSFVIAVGRRRDRLDAFLEKHGKDKVTVEQFDITDIEAIKGWAEGIIKAHPSLDCVVLNAGIQRGLNFARPGDIDVDLVRKEIDTNYTSYIALIAAFLPHLQVLSSSQRGEGTGTALVAVSSGLALVPLPRCANYCATKAALHALMWSIRAQLKADEKSRGVKVIEIVPPAVQTELHELQEDMRAAGLANIGITIEEFMKDCWAGLENGDEEILVGPIKENFGTLEDGRRKVFDHFVNSVADKMPK</sequence>
<keyword evidence="2" id="KW-0521">NADP</keyword>
<dbReference type="SUPFAM" id="SSF51735">
    <property type="entry name" value="NAD(P)-binding Rossmann-fold domains"/>
    <property type="match status" value="1"/>
</dbReference>
<name>A0AAN7Z8B0_9PEZI</name>
<dbReference type="PRINTS" id="PR00081">
    <property type="entry name" value="GDHRDH"/>
</dbReference>
<evidence type="ECO:0000256" key="1">
    <source>
        <dbReference type="ARBA" id="ARBA00006484"/>
    </source>
</evidence>
<dbReference type="InterPro" id="IPR036291">
    <property type="entry name" value="NAD(P)-bd_dom_sf"/>
</dbReference>
<dbReference type="PROSITE" id="PS00061">
    <property type="entry name" value="ADH_SHORT"/>
    <property type="match status" value="1"/>
</dbReference>
<dbReference type="Proteomes" id="UP001305414">
    <property type="component" value="Unassembled WGS sequence"/>
</dbReference>
<keyword evidence="5" id="KW-1185">Reference proteome</keyword>
<dbReference type="EMBL" id="JAWHQM010000040">
    <property type="protein sequence ID" value="KAK5634367.1"/>
    <property type="molecule type" value="Genomic_DNA"/>
</dbReference>
<dbReference type="Pfam" id="PF00106">
    <property type="entry name" value="adh_short"/>
    <property type="match status" value="1"/>
</dbReference>
<gene>
    <name evidence="4" type="ORF">RRF57_010081</name>
</gene>
<dbReference type="PANTHER" id="PTHR43669:SF11">
    <property type="entry name" value="SHORT-CHAIN DEHYDROGENASE_OXIDOREDUCTASE"/>
    <property type="match status" value="1"/>
</dbReference>
<protein>
    <submittedName>
        <fullName evidence="4">Uncharacterized protein</fullName>
    </submittedName>
</protein>
<organism evidence="4 5">
    <name type="scientific">Xylaria bambusicola</name>
    <dbReference type="NCBI Taxonomy" id="326684"/>
    <lineage>
        <taxon>Eukaryota</taxon>
        <taxon>Fungi</taxon>
        <taxon>Dikarya</taxon>
        <taxon>Ascomycota</taxon>
        <taxon>Pezizomycotina</taxon>
        <taxon>Sordariomycetes</taxon>
        <taxon>Xylariomycetidae</taxon>
        <taxon>Xylariales</taxon>
        <taxon>Xylariaceae</taxon>
        <taxon>Xylaria</taxon>
    </lineage>
</organism>
<evidence type="ECO:0000313" key="5">
    <source>
        <dbReference type="Proteomes" id="UP001305414"/>
    </source>
</evidence>
<keyword evidence="3" id="KW-0560">Oxidoreductase</keyword>
<comment type="similarity">
    <text evidence="1">Belongs to the short-chain dehydrogenases/reductases (SDR) family.</text>
</comment>
<evidence type="ECO:0000313" key="4">
    <source>
        <dbReference type="EMBL" id="KAK5634367.1"/>
    </source>
</evidence>
<evidence type="ECO:0000256" key="3">
    <source>
        <dbReference type="ARBA" id="ARBA00023002"/>
    </source>
</evidence>
<accession>A0AAN7Z8B0</accession>
<proteinExistence type="inferred from homology"/>
<dbReference type="InterPro" id="IPR020904">
    <property type="entry name" value="Sc_DH/Rdtase_CS"/>
</dbReference>
<dbReference type="PANTHER" id="PTHR43669">
    <property type="entry name" value="5-KETO-D-GLUCONATE 5-REDUCTASE"/>
    <property type="match status" value="1"/>
</dbReference>
<comment type="caution">
    <text evidence="4">The sequence shown here is derived from an EMBL/GenBank/DDBJ whole genome shotgun (WGS) entry which is preliminary data.</text>
</comment>
<dbReference type="Gene3D" id="3.40.50.720">
    <property type="entry name" value="NAD(P)-binding Rossmann-like Domain"/>
    <property type="match status" value="1"/>
</dbReference>
<dbReference type="AlphaFoldDB" id="A0AAN7Z8B0"/>
<reference evidence="4 5" key="1">
    <citation type="submission" date="2023-10" db="EMBL/GenBank/DDBJ databases">
        <title>Draft genome sequence of Xylaria bambusicola isolate GMP-LS, the root and basal stem rot pathogen of sugarcane in Indonesia.</title>
        <authorList>
            <person name="Selvaraj P."/>
            <person name="Muralishankar V."/>
            <person name="Muruganantham S."/>
            <person name="Sp S."/>
            <person name="Haryani S."/>
            <person name="Lau K.J.X."/>
            <person name="Naqvi N.I."/>
        </authorList>
    </citation>
    <scope>NUCLEOTIDE SEQUENCE [LARGE SCALE GENOMIC DNA]</scope>
    <source>
        <strain evidence="4">GMP-LS</strain>
    </source>
</reference>
<dbReference type="InterPro" id="IPR002347">
    <property type="entry name" value="SDR_fam"/>
</dbReference>